<feature type="compositionally biased region" description="Polar residues" evidence="3">
    <location>
        <begin position="22"/>
        <end position="40"/>
    </location>
</feature>
<dbReference type="CDD" id="cd12532">
    <property type="entry name" value="RRM3_MEI2_fungi"/>
    <property type="match status" value="1"/>
</dbReference>
<evidence type="ECO:0000256" key="2">
    <source>
        <dbReference type="PROSITE-ProRule" id="PRU00176"/>
    </source>
</evidence>
<protein>
    <recommendedName>
        <fullName evidence="4">RRM domain-containing protein</fullName>
    </recommendedName>
</protein>
<comment type="caution">
    <text evidence="5">The sequence shown here is derived from an EMBL/GenBank/DDBJ whole genome shotgun (WGS) entry which is preliminary data.</text>
</comment>
<feature type="region of interest" description="Disordered" evidence="3">
    <location>
        <begin position="1"/>
        <end position="44"/>
    </location>
</feature>
<dbReference type="PROSITE" id="PS50102">
    <property type="entry name" value="RRM"/>
    <property type="match status" value="1"/>
</dbReference>
<proteinExistence type="predicted"/>
<dbReference type="EMBL" id="CAWUHC010000044">
    <property type="protein sequence ID" value="CAK7223551.1"/>
    <property type="molecule type" value="Genomic_DNA"/>
</dbReference>
<evidence type="ECO:0000313" key="6">
    <source>
        <dbReference type="Proteomes" id="UP001642406"/>
    </source>
</evidence>
<gene>
    <name evidence="5" type="ORF">SBRCBS47491_005244</name>
</gene>
<feature type="region of interest" description="Disordered" evidence="3">
    <location>
        <begin position="284"/>
        <end position="353"/>
    </location>
</feature>
<dbReference type="SUPFAM" id="SSF54928">
    <property type="entry name" value="RNA-binding domain, RBD"/>
    <property type="match status" value="2"/>
</dbReference>
<sequence>MAAASPAMSQLREQQLQQQQQSPRSISGSAIDTGNVTGTPNRMIVFSPNASSVKSTSKIIQTPDRDDVGKGLLVFSPTHSSGGGFRTTGVSMDKDPFLTPTSLAKMKNNPPLSATASSFRPFYDNLSSDGSDENQPRTAEEEPIQLSEPDQISPILSTDLCLSRCIEFSCPPQNGLTTDIDTFLTLASPGEMFAAAHEGQLDMLAVLLHNAPMELSQVEPHVFKLLQAEGDLFAFQKDRRSEEGALKAIIEYADFTVAMSVASKLNGLMIDGLHIRLSFYQPDGHTGRAAPPNDGMTTPMPTPGRYPTPGSNAPGFQGQQDNQPQKLPMQHGPNPMAPARHQPTPPNSGLGAPPQQVALVPMVLRNPYAPGAPIILDPYGAPGTMGTLGAMGGMGGMPGMGAMAGAPLVFPPGTPMQTIVSQAAGYEAGQRQGGMGRYGNRRGAMRMDRSMQHGPNGHHNQVDVQRIRDGVDVRTTIMLRNIPNKVDQRMLKAIIDESSWGKYDFMYLRIDFANDCNVGYAFINFADPLDIIDFANARDNQRWNCFRSDKVAEISYATIQGRDCLVQKFRNSSVMLESPHYRPKLYYTTGGPNPELAGREEEFPGPDNPSKMKRSCENAEHVGLFTPHLSQYYRDEQRRRRSQFDRGTRMAALEEYDYDATAQRSMYMPH</sequence>
<feature type="compositionally biased region" description="Low complexity" evidence="3">
    <location>
        <begin position="10"/>
        <end position="21"/>
    </location>
</feature>
<evidence type="ECO:0000259" key="4">
    <source>
        <dbReference type="PROSITE" id="PS50102"/>
    </source>
</evidence>
<evidence type="ECO:0000313" key="5">
    <source>
        <dbReference type="EMBL" id="CAK7223551.1"/>
    </source>
</evidence>
<evidence type="ECO:0000256" key="1">
    <source>
        <dbReference type="ARBA" id="ARBA00022884"/>
    </source>
</evidence>
<organism evidence="5 6">
    <name type="scientific">Sporothrix bragantina</name>
    <dbReference type="NCBI Taxonomy" id="671064"/>
    <lineage>
        <taxon>Eukaryota</taxon>
        <taxon>Fungi</taxon>
        <taxon>Dikarya</taxon>
        <taxon>Ascomycota</taxon>
        <taxon>Pezizomycotina</taxon>
        <taxon>Sordariomycetes</taxon>
        <taxon>Sordariomycetidae</taxon>
        <taxon>Ophiostomatales</taxon>
        <taxon>Ophiostomataceae</taxon>
        <taxon>Sporothrix</taxon>
    </lineage>
</organism>
<keyword evidence="6" id="KW-1185">Reference proteome</keyword>
<dbReference type="InterPro" id="IPR034862">
    <property type="entry name" value="Fungal_Mei2-like_RRM3"/>
</dbReference>
<feature type="domain" description="RRM" evidence="4">
    <location>
        <begin position="475"/>
        <end position="559"/>
    </location>
</feature>
<dbReference type="InterPro" id="IPR000504">
    <property type="entry name" value="RRM_dom"/>
</dbReference>
<feature type="region of interest" description="Disordered" evidence="3">
    <location>
        <begin position="591"/>
        <end position="614"/>
    </location>
</feature>
<feature type="region of interest" description="Disordered" evidence="3">
    <location>
        <begin position="101"/>
        <end position="150"/>
    </location>
</feature>
<keyword evidence="1 2" id="KW-0694">RNA-binding</keyword>
<name>A0ABP0BWW3_9PEZI</name>
<accession>A0ABP0BWW3</accession>
<evidence type="ECO:0000256" key="3">
    <source>
        <dbReference type="SAM" id="MobiDB-lite"/>
    </source>
</evidence>
<dbReference type="PANTHER" id="PTHR23189">
    <property type="entry name" value="RNA RECOGNITION MOTIF-CONTAINING"/>
    <property type="match status" value="1"/>
</dbReference>
<dbReference type="Pfam" id="PF04059">
    <property type="entry name" value="RRM_2"/>
    <property type="match status" value="1"/>
</dbReference>
<dbReference type="Proteomes" id="UP001642406">
    <property type="component" value="Unassembled WGS sequence"/>
</dbReference>
<dbReference type="InterPro" id="IPR007201">
    <property type="entry name" value="Mei2-like_Rrm_C"/>
</dbReference>
<dbReference type="InterPro" id="IPR035979">
    <property type="entry name" value="RBD_domain_sf"/>
</dbReference>
<reference evidence="5 6" key="1">
    <citation type="submission" date="2024-01" db="EMBL/GenBank/DDBJ databases">
        <authorList>
            <person name="Allen C."/>
            <person name="Tagirdzhanova G."/>
        </authorList>
    </citation>
    <scope>NUCLEOTIDE SEQUENCE [LARGE SCALE GENOMIC DNA]</scope>
</reference>